<dbReference type="EMBL" id="JAECZB010000093">
    <property type="protein sequence ID" value="MBH8555281.1"/>
    <property type="molecule type" value="Genomic_DNA"/>
</dbReference>
<protein>
    <submittedName>
        <fullName evidence="1">Helix-turn-helix domain-containing protein</fullName>
    </submittedName>
</protein>
<evidence type="ECO:0000313" key="1">
    <source>
        <dbReference type="EMBL" id="MBH8555281.1"/>
    </source>
</evidence>
<accession>A0A8J7L4Y2</accession>
<gene>
    <name evidence="1" type="ORF">I8751_23610</name>
</gene>
<organism evidence="1 2">
    <name type="scientific">Atlanticothrix silvestris CENA357</name>
    <dbReference type="NCBI Taxonomy" id="1725252"/>
    <lineage>
        <taxon>Bacteria</taxon>
        <taxon>Bacillati</taxon>
        <taxon>Cyanobacteriota</taxon>
        <taxon>Cyanophyceae</taxon>
        <taxon>Nostocales</taxon>
        <taxon>Nodulariaceae</taxon>
        <taxon>Atlanticothrix</taxon>
        <taxon>Atlanticothrix silvestris</taxon>
    </lineage>
</organism>
<name>A0A8J7L4Y2_9CYAN</name>
<dbReference type="AlphaFoldDB" id="A0A8J7L4Y2"/>
<dbReference type="Proteomes" id="UP000599391">
    <property type="component" value="Unassembled WGS sequence"/>
</dbReference>
<comment type="caution">
    <text evidence="1">The sequence shown here is derived from an EMBL/GenBank/DDBJ whole genome shotgun (WGS) entry which is preliminary data.</text>
</comment>
<dbReference type="RefSeq" id="WP_214441506.1">
    <property type="nucleotide sequence ID" value="NZ_JAECZB010000093.1"/>
</dbReference>
<sequence length="74" mass="8499">MNKKYQINLSPEQKQELLALVKKGSAKAREIRRAHRLLMAADGKTDEIIAETLHISVATVEPRKQFCCENLERH</sequence>
<reference evidence="1 2" key="1">
    <citation type="journal article" date="2021" name="Int. J. Syst. Evol. Microbiol.">
        <title>Amazonocrinis nigriterrae gen. nov., sp. nov., Atlanticothrix silvestris gen. nov., sp. nov. and Dendronalium phyllosphericum gen. nov., sp. nov., nostocacean cyanobacteria from Brazilian environments.</title>
        <authorList>
            <person name="Alvarenga D.O."/>
            <person name="Andreote A.P.D."/>
            <person name="Branco L.H.Z."/>
            <person name="Delbaje E."/>
            <person name="Cruz R.B."/>
            <person name="Varani A.M."/>
            <person name="Fiore M.F."/>
        </authorList>
    </citation>
    <scope>NUCLEOTIDE SEQUENCE [LARGE SCALE GENOMIC DNA]</scope>
    <source>
        <strain evidence="1 2">CENA357</strain>
    </source>
</reference>
<keyword evidence="2" id="KW-1185">Reference proteome</keyword>
<evidence type="ECO:0000313" key="2">
    <source>
        <dbReference type="Proteomes" id="UP000599391"/>
    </source>
</evidence>
<proteinExistence type="predicted"/>